<keyword evidence="2" id="KW-1185">Reference proteome</keyword>
<sequence length="54" mass="6500">HYRVPNLLSQKRMVKNDLLKESIVQSWFMYYYGVGLCAIHRKILMPVYEDPRAK</sequence>
<dbReference type="AlphaFoldDB" id="A0A7J6URL8"/>
<accession>A0A7J6URL8</accession>
<proteinExistence type="predicted"/>
<gene>
    <name evidence="1" type="ORF">FRX31_035518</name>
</gene>
<evidence type="ECO:0000313" key="1">
    <source>
        <dbReference type="EMBL" id="KAF5174895.1"/>
    </source>
</evidence>
<feature type="non-terminal residue" evidence="1">
    <location>
        <position position="54"/>
    </location>
</feature>
<reference evidence="1 2" key="1">
    <citation type="submission" date="2020-06" db="EMBL/GenBank/DDBJ databases">
        <title>Transcriptomic and genomic resources for Thalictrum thalictroides and T. hernandezii: Facilitating candidate gene discovery in an emerging model plant lineage.</title>
        <authorList>
            <person name="Arias T."/>
            <person name="Riano-Pachon D.M."/>
            <person name="Di Stilio V.S."/>
        </authorList>
    </citation>
    <scope>NUCLEOTIDE SEQUENCE [LARGE SCALE GENOMIC DNA]</scope>
    <source>
        <strain evidence="2">cv. WT478/WT964</strain>
        <tissue evidence="1">Leaves</tissue>
    </source>
</reference>
<organism evidence="1 2">
    <name type="scientific">Thalictrum thalictroides</name>
    <name type="common">Rue-anemone</name>
    <name type="synonym">Anemone thalictroides</name>
    <dbReference type="NCBI Taxonomy" id="46969"/>
    <lineage>
        <taxon>Eukaryota</taxon>
        <taxon>Viridiplantae</taxon>
        <taxon>Streptophyta</taxon>
        <taxon>Embryophyta</taxon>
        <taxon>Tracheophyta</taxon>
        <taxon>Spermatophyta</taxon>
        <taxon>Magnoliopsida</taxon>
        <taxon>Ranunculales</taxon>
        <taxon>Ranunculaceae</taxon>
        <taxon>Thalictroideae</taxon>
        <taxon>Thalictrum</taxon>
    </lineage>
</organism>
<protein>
    <submittedName>
        <fullName evidence="1">Uncharacterized protein</fullName>
    </submittedName>
</protein>
<dbReference type="Proteomes" id="UP000554482">
    <property type="component" value="Unassembled WGS sequence"/>
</dbReference>
<name>A0A7J6URL8_THATH</name>
<evidence type="ECO:0000313" key="2">
    <source>
        <dbReference type="Proteomes" id="UP000554482"/>
    </source>
</evidence>
<dbReference type="EMBL" id="JABWDY010044808">
    <property type="protein sequence ID" value="KAF5174895.1"/>
    <property type="molecule type" value="Genomic_DNA"/>
</dbReference>
<comment type="caution">
    <text evidence="1">The sequence shown here is derived from an EMBL/GenBank/DDBJ whole genome shotgun (WGS) entry which is preliminary data.</text>
</comment>